<reference evidence="1 2" key="1">
    <citation type="submission" date="2018-02" db="EMBL/GenBank/DDBJ databases">
        <title>Genomic Encyclopedia of Archaeal and Bacterial Type Strains, Phase II (KMG-II): from individual species to whole genera.</title>
        <authorList>
            <person name="Goeker M."/>
        </authorList>
    </citation>
    <scope>NUCLEOTIDE SEQUENCE [LARGE SCALE GENOMIC DNA]</scope>
    <source>
        <strain evidence="1 2">DSM 29526</strain>
    </source>
</reference>
<name>A0A2S6I3J8_9BACT</name>
<accession>A0A2S6I3J8</accession>
<keyword evidence="2" id="KW-1185">Reference proteome</keyword>
<protein>
    <submittedName>
        <fullName evidence="1">Uncharacterized protein</fullName>
    </submittedName>
</protein>
<organism evidence="1 2">
    <name type="scientific">Neolewinella xylanilytica</name>
    <dbReference type="NCBI Taxonomy" id="1514080"/>
    <lineage>
        <taxon>Bacteria</taxon>
        <taxon>Pseudomonadati</taxon>
        <taxon>Bacteroidota</taxon>
        <taxon>Saprospiria</taxon>
        <taxon>Saprospirales</taxon>
        <taxon>Lewinellaceae</taxon>
        <taxon>Neolewinella</taxon>
    </lineage>
</organism>
<gene>
    <name evidence="1" type="ORF">CLV84_2651</name>
</gene>
<dbReference type="OrthoDB" id="1490353at2"/>
<comment type="caution">
    <text evidence="1">The sequence shown here is derived from an EMBL/GenBank/DDBJ whole genome shotgun (WGS) entry which is preliminary data.</text>
</comment>
<dbReference type="RefSeq" id="WP_104420236.1">
    <property type="nucleotide sequence ID" value="NZ_PTJC01000006.1"/>
</dbReference>
<dbReference type="AlphaFoldDB" id="A0A2S6I3J8"/>
<dbReference type="EMBL" id="PTJC01000006">
    <property type="protein sequence ID" value="PPK85747.1"/>
    <property type="molecule type" value="Genomic_DNA"/>
</dbReference>
<evidence type="ECO:0000313" key="1">
    <source>
        <dbReference type="EMBL" id="PPK85747.1"/>
    </source>
</evidence>
<dbReference type="Proteomes" id="UP000237662">
    <property type="component" value="Unassembled WGS sequence"/>
</dbReference>
<evidence type="ECO:0000313" key="2">
    <source>
        <dbReference type="Proteomes" id="UP000237662"/>
    </source>
</evidence>
<sequence length="363" mass="40243">MKYYVVIFILLFISVSSCEEQREDAAYGDSYLFLSETGLTGGLQSGDVIRFREEELSLRNPLTGRDTTIPVSAARNVIRVESDGTITLSGGDAAQQRLVALQPTEQRLDTQFLTRQPFLYRYLDQEYWASFEPSFTGFPEYARPGARDFVNRLTDWSATAPGLEYSEYTLVNDYVQPILILSERDRGQYEDNQVIIIDSIGSDAFRGRILRANGESVPITFKATETTAGASSQTFVEEVNTGYSRSYLLLKRNRKGSAASADTKRLPRRSYIDPGDLGAISASFLDDGTVMFLSDDHIVLQGSYVLDFDKGLLTLTDDTGASYRVFIDTEGGITFTLPVTVVELGGGRLVGEDNYLRIEVVGG</sequence>
<dbReference type="PROSITE" id="PS51257">
    <property type="entry name" value="PROKAR_LIPOPROTEIN"/>
    <property type="match status" value="1"/>
</dbReference>
<proteinExistence type="predicted"/>